<dbReference type="PANTHER" id="PTHR43334:SF1">
    <property type="entry name" value="3-HYDROXYPROPIONATE--COA LIGASE [ADP-FORMING]"/>
    <property type="match status" value="1"/>
</dbReference>
<reference evidence="4" key="1">
    <citation type="journal article" date="2014" name="Front. Microbiol.">
        <title>High frequency of phylogenetically diverse reductive dehalogenase-homologous genes in deep subseafloor sedimentary metagenomes.</title>
        <authorList>
            <person name="Kawai M."/>
            <person name="Futagami T."/>
            <person name="Toyoda A."/>
            <person name="Takaki Y."/>
            <person name="Nishi S."/>
            <person name="Hori S."/>
            <person name="Arai W."/>
            <person name="Tsubouchi T."/>
            <person name="Morono Y."/>
            <person name="Uchiyama I."/>
            <person name="Ito T."/>
            <person name="Fujiyama A."/>
            <person name="Inagaki F."/>
            <person name="Takami H."/>
        </authorList>
    </citation>
    <scope>NUCLEOTIDE SEQUENCE</scope>
    <source>
        <strain evidence="4">Expedition CK06-06</strain>
    </source>
</reference>
<proteinExistence type="predicted"/>
<keyword evidence="1" id="KW-0436">Ligase</keyword>
<comment type="caution">
    <text evidence="4">The sequence shown here is derived from an EMBL/GenBank/DDBJ whole genome shotgun (WGS) entry which is preliminary data.</text>
</comment>
<protein>
    <submittedName>
        <fullName evidence="4">Uncharacterized protein</fullName>
    </submittedName>
</protein>
<keyword evidence="3" id="KW-0067">ATP-binding</keyword>
<evidence type="ECO:0000313" key="4">
    <source>
        <dbReference type="EMBL" id="GAG93235.1"/>
    </source>
</evidence>
<dbReference type="SUPFAM" id="SSF56059">
    <property type="entry name" value="Glutathione synthetase ATP-binding domain-like"/>
    <property type="match status" value="1"/>
</dbReference>
<dbReference type="Gene3D" id="3.30.470.20">
    <property type="entry name" value="ATP-grasp fold, B domain"/>
    <property type="match status" value="1"/>
</dbReference>
<sequence length="279" mass="31378">EDLSFFSCEKLVLKIVSPQILHKSDVGGIRFVKKDAEEINRSLKEMLSNIGSDFRKWLQNASKKDVSQLPVGENIKADIKGVLICEKVEYEEEGFGSELLVGLRASREFGPVVTLGIGGVEVEYMNERLKEGTAVSISSAHLLRKDKVREVLKQQALYDKLTAPFRGRPALIDKEELEDTYFRFHQLGAYFSAFSQDIGFVIEEAEVNPFVIKEKKLIALDGLCRFSREGLKAVKRPYEQIRHLLKPRSIAIIGVSEKMNIGHVILNNILGNGFPADKV</sequence>
<gene>
    <name evidence="4" type="ORF">S01H4_46713</name>
</gene>
<dbReference type="EMBL" id="BART01026136">
    <property type="protein sequence ID" value="GAG93235.1"/>
    <property type="molecule type" value="Genomic_DNA"/>
</dbReference>
<dbReference type="AlphaFoldDB" id="X1BDZ3"/>
<name>X1BDZ3_9ZZZZ</name>
<keyword evidence="2" id="KW-0547">Nucleotide-binding</keyword>
<dbReference type="Gene3D" id="3.40.50.720">
    <property type="entry name" value="NAD(P)-binding Rossmann-like Domain"/>
    <property type="match status" value="1"/>
</dbReference>
<dbReference type="Pfam" id="PF13549">
    <property type="entry name" value="ATP-grasp_5"/>
    <property type="match status" value="2"/>
</dbReference>
<evidence type="ECO:0000256" key="2">
    <source>
        <dbReference type="ARBA" id="ARBA00022741"/>
    </source>
</evidence>
<organism evidence="4">
    <name type="scientific">marine sediment metagenome</name>
    <dbReference type="NCBI Taxonomy" id="412755"/>
    <lineage>
        <taxon>unclassified sequences</taxon>
        <taxon>metagenomes</taxon>
        <taxon>ecological metagenomes</taxon>
    </lineage>
</organism>
<accession>X1BDZ3</accession>
<dbReference type="GO" id="GO:0005524">
    <property type="term" value="F:ATP binding"/>
    <property type="evidence" value="ECO:0007669"/>
    <property type="project" value="UniProtKB-KW"/>
</dbReference>
<evidence type="ECO:0000256" key="1">
    <source>
        <dbReference type="ARBA" id="ARBA00022598"/>
    </source>
</evidence>
<dbReference type="InterPro" id="IPR051538">
    <property type="entry name" value="Acyl-CoA_Synth/Transferase"/>
</dbReference>
<evidence type="ECO:0000256" key="3">
    <source>
        <dbReference type="ARBA" id="ARBA00022840"/>
    </source>
</evidence>
<feature type="non-terminal residue" evidence="4">
    <location>
        <position position="279"/>
    </location>
</feature>
<dbReference type="PANTHER" id="PTHR43334">
    <property type="entry name" value="ACETATE--COA LIGASE [ADP-FORMING]"/>
    <property type="match status" value="1"/>
</dbReference>
<feature type="non-terminal residue" evidence="4">
    <location>
        <position position="1"/>
    </location>
</feature>
<dbReference type="GO" id="GO:0016874">
    <property type="term" value="F:ligase activity"/>
    <property type="evidence" value="ECO:0007669"/>
    <property type="project" value="UniProtKB-KW"/>
</dbReference>